<dbReference type="SUPFAM" id="SSF53448">
    <property type="entry name" value="Nucleotide-diphospho-sugar transferases"/>
    <property type="match status" value="1"/>
</dbReference>
<evidence type="ECO:0000313" key="7">
    <source>
        <dbReference type="Proteomes" id="UP000614609"/>
    </source>
</evidence>
<dbReference type="Proteomes" id="UP000765891">
    <property type="component" value="Unassembled WGS sequence"/>
</dbReference>
<reference evidence="5" key="1">
    <citation type="journal article" date="2014" name="Int. J. Syst. Evol. Microbiol.">
        <title>Complete genome sequence of Corynebacterium casei LMG S-19264T (=DSM 44701T), isolated from a smear-ripened cheese.</title>
        <authorList>
            <consortium name="US DOE Joint Genome Institute (JGI-PGF)"/>
            <person name="Walter F."/>
            <person name="Albersmeier A."/>
            <person name="Kalinowski J."/>
            <person name="Ruckert C."/>
        </authorList>
    </citation>
    <scope>NUCLEOTIDE SEQUENCE</scope>
    <source>
        <strain evidence="5">JCM 16108</strain>
    </source>
</reference>
<keyword evidence="3" id="KW-0808">Transferase</keyword>
<dbReference type="Proteomes" id="UP000614609">
    <property type="component" value="Unassembled WGS sequence"/>
</dbReference>
<dbReference type="PANTHER" id="PTHR43685">
    <property type="entry name" value="GLYCOSYLTRANSFERASE"/>
    <property type="match status" value="1"/>
</dbReference>
<dbReference type="EMBL" id="BMOO01000003">
    <property type="protein sequence ID" value="GGM66060.1"/>
    <property type="molecule type" value="Genomic_DNA"/>
</dbReference>
<evidence type="ECO:0000256" key="3">
    <source>
        <dbReference type="ARBA" id="ARBA00022679"/>
    </source>
</evidence>
<evidence type="ECO:0000313" key="6">
    <source>
        <dbReference type="EMBL" id="MBP1953343.1"/>
    </source>
</evidence>
<organism evidence="5 7">
    <name type="scientific">Halarchaeum rubridurum</name>
    <dbReference type="NCBI Taxonomy" id="489911"/>
    <lineage>
        <taxon>Archaea</taxon>
        <taxon>Methanobacteriati</taxon>
        <taxon>Methanobacteriota</taxon>
        <taxon>Stenosarchaea group</taxon>
        <taxon>Halobacteria</taxon>
        <taxon>Halobacteriales</taxon>
        <taxon>Halobacteriaceae</taxon>
    </lineage>
</organism>
<dbReference type="InterPro" id="IPR050834">
    <property type="entry name" value="Glycosyltransf_2"/>
</dbReference>
<protein>
    <submittedName>
        <fullName evidence="6">Glycosyltransferase involved in cell wall biosynthesis</fullName>
    </submittedName>
</protein>
<sequence length="321" mass="36443">MSDPQISVVLPTYDAAFHVRGAIRSLREQTLTDFEVVVVDDGSTDGTLDIVRRVSDDRFRVVERDDPTGGLPGALNRGVWEARAPYVARQDADDQSHPHRLEEQVDFLDENPDVALVGTGARILRTDGTVKDVRRTKPQPTFPDLLEKNHFVHGSVAFRRGIVRELGGYDERFEFSEDYDLWLRLARRHAVRNLKAVRYDLRLHGESIYGAELETVKLYAAFARARALNNTSLTAEEVHGDPRCVYREFTVPERARFHREMAQALLRYGERADARSHARRGLCDSPTDPRLWVFLALSVAPSRATDAAVWAARRLSNVRAR</sequence>
<dbReference type="AlphaFoldDB" id="A0A830FS12"/>
<proteinExistence type="inferred from homology"/>
<feature type="domain" description="Glycosyltransferase 2-like" evidence="4">
    <location>
        <begin position="7"/>
        <end position="166"/>
    </location>
</feature>
<reference evidence="5" key="2">
    <citation type="submission" date="2020-09" db="EMBL/GenBank/DDBJ databases">
        <authorList>
            <person name="Sun Q."/>
            <person name="Ohkuma M."/>
        </authorList>
    </citation>
    <scope>NUCLEOTIDE SEQUENCE</scope>
    <source>
        <strain evidence="5">JCM 16108</strain>
    </source>
</reference>
<dbReference type="InterPro" id="IPR029044">
    <property type="entry name" value="Nucleotide-diphossugar_trans"/>
</dbReference>
<dbReference type="Pfam" id="PF00535">
    <property type="entry name" value="Glycos_transf_2"/>
    <property type="match status" value="1"/>
</dbReference>
<dbReference type="PANTHER" id="PTHR43685:SF5">
    <property type="entry name" value="GLYCOSYLTRANSFERASE EPSE-RELATED"/>
    <property type="match status" value="1"/>
</dbReference>
<evidence type="ECO:0000259" key="4">
    <source>
        <dbReference type="Pfam" id="PF00535"/>
    </source>
</evidence>
<keyword evidence="2" id="KW-0328">Glycosyltransferase</keyword>
<evidence type="ECO:0000313" key="5">
    <source>
        <dbReference type="EMBL" id="GGM66060.1"/>
    </source>
</evidence>
<gene>
    <name evidence="5" type="ORF">GCM10009017_15150</name>
    <name evidence="6" type="ORF">J2752_000224</name>
</gene>
<dbReference type="InterPro" id="IPR001173">
    <property type="entry name" value="Glyco_trans_2-like"/>
</dbReference>
<dbReference type="GO" id="GO:0016757">
    <property type="term" value="F:glycosyltransferase activity"/>
    <property type="evidence" value="ECO:0007669"/>
    <property type="project" value="UniProtKB-KW"/>
</dbReference>
<reference evidence="6" key="3">
    <citation type="submission" date="2021-03" db="EMBL/GenBank/DDBJ databases">
        <title>Genomic Encyclopedia of Type Strains, Phase IV (KMG-IV): sequencing the most valuable type-strain genomes for metagenomic binning, comparative biology and taxonomic classification.</title>
        <authorList>
            <person name="Goeker M."/>
        </authorList>
    </citation>
    <scope>NUCLEOTIDE SEQUENCE</scope>
    <source>
        <strain evidence="6">DSM 22443</strain>
    </source>
</reference>
<dbReference type="Pfam" id="PF13428">
    <property type="entry name" value="TPR_14"/>
    <property type="match status" value="1"/>
</dbReference>
<evidence type="ECO:0000256" key="1">
    <source>
        <dbReference type="ARBA" id="ARBA00006739"/>
    </source>
</evidence>
<evidence type="ECO:0000256" key="2">
    <source>
        <dbReference type="ARBA" id="ARBA00022676"/>
    </source>
</evidence>
<dbReference type="EMBL" id="JAGGKO010000001">
    <property type="protein sequence ID" value="MBP1953343.1"/>
    <property type="molecule type" value="Genomic_DNA"/>
</dbReference>
<comment type="similarity">
    <text evidence="1">Belongs to the glycosyltransferase 2 family.</text>
</comment>
<name>A0A830FS12_9EURY</name>
<keyword evidence="7" id="KW-1185">Reference proteome</keyword>
<dbReference type="OrthoDB" id="46222at2157"/>
<comment type="caution">
    <text evidence="5">The sequence shown here is derived from an EMBL/GenBank/DDBJ whole genome shotgun (WGS) entry which is preliminary data.</text>
</comment>
<dbReference type="Gene3D" id="3.90.550.10">
    <property type="entry name" value="Spore Coat Polysaccharide Biosynthesis Protein SpsA, Chain A"/>
    <property type="match status" value="1"/>
</dbReference>
<dbReference type="RefSeq" id="WP_188871529.1">
    <property type="nucleotide sequence ID" value="NZ_BMOO01000003.1"/>
</dbReference>
<accession>A0A830FS12</accession>